<comment type="caution">
    <text evidence="5">The sequence shown here is derived from an EMBL/GenBank/DDBJ whole genome shotgun (WGS) entry which is preliminary data.</text>
</comment>
<reference evidence="5 6" key="1">
    <citation type="submission" date="2021-12" db="EMBL/GenBank/DDBJ databases">
        <title>Sinirhodobacter sp. WL0062 is a bacterium isolated from seawater.</title>
        <authorList>
            <person name="Wang L."/>
            <person name="He W."/>
            <person name="Zhang D.-F."/>
        </authorList>
    </citation>
    <scope>NUCLEOTIDE SEQUENCE [LARGE SCALE GENOMIC DNA]</scope>
    <source>
        <strain evidence="5 6">WL0062</strain>
    </source>
</reference>
<evidence type="ECO:0000256" key="2">
    <source>
        <dbReference type="ARBA" id="ARBA00022679"/>
    </source>
</evidence>
<dbReference type="PANTHER" id="PTHR43085:SF15">
    <property type="entry name" value="2-DEHYDRO-3-DEOXYGLUCONOKINASE"/>
    <property type="match status" value="1"/>
</dbReference>
<organism evidence="5 6">
    <name type="scientific">Rhodobacter flavimaris</name>
    <dbReference type="NCBI Taxonomy" id="2907145"/>
    <lineage>
        <taxon>Bacteria</taxon>
        <taxon>Pseudomonadati</taxon>
        <taxon>Pseudomonadota</taxon>
        <taxon>Alphaproteobacteria</taxon>
        <taxon>Rhodobacterales</taxon>
        <taxon>Rhodobacter group</taxon>
        <taxon>Rhodobacter</taxon>
    </lineage>
</organism>
<dbReference type="InterPro" id="IPR029056">
    <property type="entry name" value="Ribokinase-like"/>
</dbReference>
<evidence type="ECO:0000313" key="5">
    <source>
        <dbReference type="EMBL" id="MCE5975132.1"/>
    </source>
</evidence>
<evidence type="ECO:0000256" key="1">
    <source>
        <dbReference type="ARBA" id="ARBA00010688"/>
    </source>
</evidence>
<dbReference type="CDD" id="cd01166">
    <property type="entry name" value="KdgK"/>
    <property type="match status" value="1"/>
</dbReference>
<gene>
    <name evidence="5" type="ORF">LZA78_16785</name>
</gene>
<proteinExistence type="inferred from homology"/>
<name>A0ABS8YZ88_9RHOB</name>
<dbReference type="PANTHER" id="PTHR43085">
    <property type="entry name" value="HEXOKINASE FAMILY MEMBER"/>
    <property type="match status" value="1"/>
</dbReference>
<feature type="domain" description="Carbohydrate kinase PfkB" evidence="4">
    <location>
        <begin position="4"/>
        <end position="292"/>
    </location>
</feature>
<dbReference type="Proteomes" id="UP001521181">
    <property type="component" value="Unassembled WGS sequence"/>
</dbReference>
<evidence type="ECO:0000256" key="3">
    <source>
        <dbReference type="ARBA" id="ARBA00022777"/>
    </source>
</evidence>
<dbReference type="GO" id="GO:0016301">
    <property type="term" value="F:kinase activity"/>
    <property type="evidence" value="ECO:0007669"/>
    <property type="project" value="UniProtKB-KW"/>
</dbReference>
<dbReference type="PROSITE" id="PS00584">
    <property type="entry name" value="PFKB_KINASES_2"/>
    <property type="match status" value="1"/>
</dbReference>
<accession>A0ABS8YZ88</accession>
<dbReference type="RefSeq" id="WP_233678051.1">
    <property type="nucleotide sequence ID" value="NZ_JAJUOS010000018.1"/>
</dbReference>
<evidence type="ECO:0000259" key="4">
    <source>
        <dbReference type="Pfam" id="PF00294"/>
    </source>
</evidence>
<evidence type="ECO:0000313" key="6">
    <source>
        <dbReference type="Proteomes" id="UP001521181"/>
    </source>
</evidence>
<dbReference type="Gene3D" id="3.40.1190.20">
    <property type="match status" value="1"/>
</dbReference>
<keyword evidence="6" id="KW-1185">Reference proteome</keyword>
<keyword evidence="2" id="KW-0808">Transferase</keyword>
<sequence length="294" mass="31455">MSKHRVACVGEAMIELNIDNPGRQIGFAGDTLNTAIYLARSAGDAAEVEFVSRIGRDAMSDRIAQFIRSEGVGTSQLVRHPDRLPGVYAIAVDAQGERSFSYWRNQSAARTLFEDGFAQLDGFDTIYLSGITLAILPPEVRRSLLAHLAAHPAQIVFDSNYRPRLWESPEVARATTEAAWRVADIGLPSIDDEMALFGDTDEAAALTRLRSYGLARGALKRGAKGPRPLNPTVSTTHPYPGAPAVVDTTAAGDSFNGAYLAALITGKTEEAALRAGHDMAIRVIGQPGAIIPLG</sequence>
<dbReference type="Pfam" id="PF00294">
    <property type="entry name" value="PfkB"/>
    <property type="match status" value="1"/>
</dbReference>
<keyword evidence="3 5" id="KW-0418">Kinase</keyword>
<dbReference type="SUPFAM" id="SSF53613">
    <property type="entry name" value="Ribokinase-like"/>
    <property type="match status" value="1"/>
</dbReference>
<dbReference type="InterPro" id="IPR002173">
    <property type="entry name" value="Carboh/pur_kinase_PfkB_CS"/>
</dbReference>
<dbReference type="InterPro" id="IPR011611">
    <property type="entry name" value="PfkB_dom"/>
</dbReference>
<dbReference type="EMBL" id="JAJUOS010000018">
    <property type="protein sequence ID" value="MCE5975132.1"/>
    <property type="molecule type" value="Genomic_DNA"/>
</dbReference>
<dbReference type="InterPro" id="IPR050306">
    <property type="entry name" value="PfkB_Carbo_kinase"/>
</dbReference>
<comment type="similarity">
    <text evidence="1">Belongs to the carbohydrate kinase PfkB family.</text>
</comment>
<protein>
    <submittedName>
        <fullName evidence="5">Sugar kinase</fullName>
    </submittedName>
</protein>